<dbReference type="RefSeq" id="YP_010800641.1">
    <property type="nucleotide sequence ID" value="NC_076895.1"/>
</dbReference>
<protein>
    <submittedName>
        <fullName evidence="1">Uncharacterized protein</fullName>
    </submittedName>
</protein>
<reference evidence="1" key="1">
    <citation type="submission" date="2020-04" db="EMBL/GenBank/DDBJ databases">
        <title>A mysterious 80 nm amoeba virus with a near complete 'ORFan genome' challenges the classification of DNA viruses.</title>
        <authorList>
            <person name="Boratto P.V.M."/>
            <person name="Oliveira G.P."/>
            <person name="Machado T.B."/>
            <person name="Andrade A.C.S.P."/>
            <person name="Baudoin J.P."/>
            <person name="Klose T."/>
            <person name="Azza S."/>
            <person name="Decloquement P."/>
            <person name="Chabriere E."/>
            <person name="Colson P."/>
            <person name="Levasseur A."/>
            <person name="La Scola B."/>
            <person name="Abrahao J.S."/>
        </authorList>
    </citation>
    <scope>NUCLEOTIDE SEQUENCE</scope>
    <source>
        <strain evidence="1">BHMG</strain>
    </source>
</reference>
<proteinExistence type="predicted"/>
<accession>A0AAE7B7W1</accession>
<dbReference type="GeneID" id="80539277"/>
<dbReference type="Proteomes" id="UP000830293">
    <property type="component" value="Segment"/>
</dbReference>
<sequence length="59" mass="6698">MFNYNFIAIELLASVIGSYVTMHIFGGSYFTNLAGNLLIMVLGDAMHWYLNQQTLFFGQ</sequence>
<evidence type="ECO:0000313" key="1">
    <source>
        <dbReference type="EMBL" id="QKE44394.1"/>
    </source>
</evidence>
<organism evidence="1 2">
    <name type="scientific">Yaravirus sp. 'brasiliensis'</name>
    <dbReference type="NCBI Taxonomy" id="2739681"/>
    <lineage>
        <taxon>Viruses</taxon>
        <taxon>Varidnaviria</taxon>
        <taxon>Bamfordvirae</taxon>
        <taxon>Nucleocytoviricota</taxon>
        <taxon>Mriyaviricetes</taxon>
        <taxon>Yaraviridae</taxon>
        <taxon>Yaravirus</taxon>
        <taxon>Yaravirus brasiliense</taxon>
    </lineage>
</organism>
<keyword evidence="2" id="KW-1185">Reference proteome</keyword>
<name>A0AAE7B7W1_9VIRU</name>
<dbReference type="EMBL" id="MT293574">
    <property type="protein sequence ID" value="QKE44394.1"/>
    <property type="molecule type" value="Genomic_DNA"/>
</dbReference>
<dbReference type="KEGG" id="vg:80539277"/>
<evidence type="ECO:0000313" key="2">
    <source>
        <dbReference type="Proteomes" id="UP000830293"/>
    </source>
</evidence>